<gene>
    <name evidence="2" type="ORF">KHX94_14475</name>
</gene>
<accession>A0ABX8DCT3</accession>
<sequence length="85" mass="8801">MADVSAAADVSSAKPVASSQVVRGHQLATAFMLRASGLAAHGGNADIPLPYSHLDIAGAAISGNPDYGKPTATQLLALWRYLNRR</sequence>
<reference evidence="2 3" key="1">
    <citation type="journal article" date="2012" name="Int. J. Syst. Evol. Microbiol.">
        <title>Shewanella dokdonensis sp. nov., isolated from seawater.</title>
        <authorList>
            <person name="Sung H.R."/>
            <person name="Yoon J.H."/>
            <person name="Ghim S.Y."/>
        </authorList>
    </citation>
    <scope>NUCLEOTIDE SEQUENCE [LARGE SCALE GENOMIC DNA]</scope>
    <source>
        <strain evidence="2 3">DSM 23626</strain>
    </source>
</reference>
<feature type="compositionally biased region" description="Low complexity" evidence="1">
    <location>
        <begin position="1"/>
        <end position="19"/>
    </location>
</feature>
<evidence type="ECO:0000256" key="1">
    <source>
        <dbReference type="SAM" id="MobiDB-lite"/>
    </source>
</evidence>
<dbReference type="EMBL" id="CP074572">
    <property type="protein sequence ID" value="QVK22526.1"/>
    <property type="molecule type" value="Genomic_DNA"/>
</dbReference>
<dbReference type="Proteomes" id="UP000676428">
    <property type="component" value="Chromosome"/>
</dbReference>
<dbReference type="RefSeq" id="WP_213681178.1">
    <property type="nucleotide sequence ID" value="NZ_CP074572.1"/>
</dbReference>
<protein>
    <submittedName>
        <fullName evidence="2">Uncharacterized protein</fullName>
    </submittedName>
</protein>
<evidence type="ECO:0000313" key="2">
    <source>
        <dbReference type="EMBL" id="QVK22526.1"/>
    </source>
</evidence>
<evidence type="ECO:0000313" key="3">
    <source>
        <dbReference type="Proteomes" id="UP000676428"/>
    </source>
</evidence>
<name>A0ABX8DCT3_9GAMM</name>
<keyword evidence="3" id="KW-1185">Reference proteome</keyword>
<proteinExistence type="predicted"/>
<organism evidence="2 3">
    <name type="scientific">Shewanella dokdonensis</name>
    <dbReference type="NCBI Taxonomy" id="712036"/>
    <lineage>
        <taxon>Bacteria</taxon>
        <taxon>Pseudomonadati</taxon>
        <taxon>Pseudomonadota</taxon>
        <taxon>Gammaproteobacteria</taxon>
        <taxon>Alteromonadales</taxon>
        <taxon>Shewanellaceae</taxon>
        <taxon>Shewanella</taxon>
    </lineage>
</organism>
<feature type="region of interest" description="Disordered" evidence="1">
    <location>
        <begin position="1"/>
        <end position="21"/>
    </location>
</feature>